<dbReference type="InterPro" id="IPR011701">
    <property type="entry name" value="MFS"/>
</dbReference>
<evidence type="ECO:0000313" key="10">
    <source>
        <dbReference type="Proteomes" id="UP000800200"/>
    </source>
</evidence>
<evidence type="ECO:0000256" key="2">
    <source>
        <dbReference type="ARBA" id="ARBA00007520"/>
    </source>
</evidence>
<dbReference type="EMBL" id="ML994617">
    <property type="protein sequence ID" value="KAF2191557.1"/>
    <property type="molecule type" value="Genomic_DNA"/>
</dbReference>
<evidence type="ECO:0000256" key="5">
    <source>
        <dbReference type="ARBA" id="ARBA00023136"/>
    </source>
</evidence>
<evidence type="ECO:0000256" key="4">
    <source>
        <dbReference type="ARBA" id="ARBA00022989"/>
    </source>
</evidence>
<feature type="region of interest" description="Disordered" evidence="6">
    <location>
        <begin position="531"/>
        <end position="568"/>
    </location>
</feature>
<feature type="transmembrane region" description="Helical" evidence="7">
    <location>
        <begin position="254"/>
        <end position="275"/>
    </location>
</feature>
<dbReference type="SUPFAM" id="SSF103473">
    <property type="entry name" value="MFS general substrate transporter"/>
    <property type="match status" value="1"/>
</dbReference>
<evidence type="ECO:0000256" key="3">
    <source>
        <dbReference type="ARBA" id="ARBA00022692"/>
    </source>
</evidence>
<keyword evidence="4 7" id="KW-1133">Transmembrane helix</keyword>
<dbReference type="PANTHER" id="PTHR23501">
    <property type="entry name" value="MAJOR FACILITATOR SUPERFAMILY"/>
    <property type="match status" value="1"/>
</dbReference>
<evidence type="ECO:0000256" key="6">
    <source>
        <dbReference type="SAM" id="MobiDB-lite"/>
    </source>
</evidence>
<keyword evidence="5 7" id="KW-0472">Membrane</keyword>
<dbReference type="OrthoDB" id="10021397at2759"/>
<evidence type="ECO:0000256" key="1">
    <source>
        <dbReference type="ARBA" id="ARBA00004141"/>
    </source>
</evidence>
<feature type="transmembrane region" description="Helical" evidence="7">
    <location>
        <begin position="358"/>
        <end position="378"/>
    </location>
</feature>
<proteinExistence type="inferred from homology"/>
<evidence type="ECO:0000259" key="8">
    <source>
        <dbReference type="PROSITE" id="PS50850"/>
    </source>
</evidence>
<name>A0A6A6EHL3_9PEZI</name>
<keyword evidence="3 7" id="KW-0812">Transmembrane</keyword>
<accession>A0A6A6EHL3</accession>
<reference evidence="9" key="1">
    <citation type="journal article" date="2020" name="Stud. Mycol.">
        <title>101 Dothideomycetes genomes: a test case for predicting lifestyles and emergence of pathogens.</title>
        <authorList>
            <person name="Haridas S."/>
            <person name="Albert R."/>
            <person name="Binder M."/>
            <person name="Bloem J."/>
            <person name="Labutti K."/>
            <person name="Salamov A."/>
            <person name="Andreopoulos B."/>
            <person name="Baker S."/>
            <person name="Barry K."/>
            <person name="Bills G."/>
            <person name="Bluhm B."/>
            <person name="Cannon C."/>
            <person name="Castanera R."/>
            <person name="Culley D."/>
            <person name="Daum C."/>
            <person name="Ezra D."/>
            <person name="Gonzalez J."/>
            <person name="Henrissat B."/>
            <person name="Kuo A."/>
            <person name="Liang C."/>
            <person name="Lipzen A."/>
            <person name="Lutzoni F."/>
            <person name="Magnuson J."/>
            <person name="Mondo S."/>
            <person name="Nolan M."/>
            <person name="Ohm R."/>
            <person name="Pangilinan J."/>
            <person name="Park H.-J."/>
            <person name="Ramirez L."/>
            <person name="Alfaro M."/>
            <person name="Sun H."/>
            <person name="Tritt A."/>
            <person name="Yoshinaga Y."/>
            <person name="Zwiers L.-H."/>
            <person name="Turgeon B."/>
            <person name="Goodwin S."/>
            <person name="Spatafora J."/>
            <person name="Crous P."/>
            <person name="Grigoriev I."/>
        </authorList>
    </citation>
    <scope>NUCLEOTIDE SEQUENCE</scope>
    <source>
        <strain evidence="9">CBS 207.26</strain>
    </source>
</reference>
<dbReference type="FunFam" id="1.20.1250.20:FF:000196">
    <property type="entry name" value="MFS toxin efflux pump (AflT)"/>
    <property type="match status" value="1"/>
</dbReference>
<dbReference type="CDD" id="cd17502">
    <property type="entry name" value="MFS_Azr1_MDR_like"/>
    <property type="match status" value="1"/>
</dbReference>
<dbReference type="Gene3D" id="1.20.1250.20">
    <property type="entry name" value="MFS general substrate transporter like domains"/>
    <property type="match status" value="2"/>
</dbReference>
<dbReference type="Pfam" id="PF07690">
    <property type="entry name" value="MFS_1"/>
    <property type="match status" value="1"/>
</dbReference>
<sequence length="568" mass="60906">MFGKNRKSSPKTDPDKDSKYLSPLPLTILFLGLCLTAILIVLYMTVIGTAIPSITTYFGTVEDVDWYATAYLLTVCAIQPLTGQIYNYFPVKATYITFISIFELGTLICALAKSSKAFIVGRAVAGMGGAGLFNGSMVMITAAAPPKVRPLMISISVAMVGIGGVIGPVVGGAVTEHLGWRWCLWIFMPPGLAVAAMFLFQRIPEQVSKPTARSVVRNLHHKLDLIGFALFTPSCVMFLFAMSWGGSKYAWKSAMIIGLFCGSVGIACIFGLWIWHRKERALIPPSLIMKPVVFFGCLVSFLQGGAFLMIGYYLPLWFQSVKGASPGKSGVMLLPTCISQIVASIACSALLRPIPYASLWALLGNIVTAIGSGLMTTFQPDTSSSQWIGYQILGGAGRGIAMQMPILAAQEALPSSEVAIATANLLFFQYFGGSVLNSVAKTIFLNGLQPALNEYAPSVDAEKVIHSGVTELLKSISPKDMVGVVKAYNKALTLTFWLPTAAACIGCFLSLGLGWQKIGFREKVKNNKAASIVSDGGEMQEGETHPPADDSKEKREGSAHESEAKAEL</sequence>
<organism evidence="9 10">
    <name type="scientific">Zopfia rhizophila CBS 207.26</name>
    <dbReference type="NCBI Taxonomy" id="1314779"/>
    <lineage>
        <taxon>Eukaryota</taxon>
        <taxon>Fungi</taxon>
        <taxon>Dikarya</taxon>
        <taxon>Ascomycota</taxon>
        <taxon>Pezizomycotina</taxon>
        <taxon>Dothideomycetes</taxon>
        <taxon>Dothideomycetes incertae sedis</taxon>
        <taxon>Zopfiaceae</taxon>
        <taxon>Zopfia</taxon>
    </lineage>
</organism>
<feature type="domain" description="Major facilitator superfamily (MFS) profile" evidence="8">
    <location>
        <begin position="29"/>
        <end position="518"/>
    </location>
</feature>
<evidence type="ECO:0000313" key="9">
    <source>
        <dbReference type="EMBL" id="KAF2191557.1"/>
    </source>
</evidence>
<comment type="subcellular location">
    <subcellularLocation>
        <location evidence="1">Membrane</location>
        <topology evidence="1">Multi-pass membrane protein</topology>
    </subcellularLocation>
</comment>
<protein>
    <submittedName>
        <fullName evidence="9">MFS general substrate transporter</fullName>
    </submittedName>
</protein>
<dbReference type="Proteomes" id="UP000800200">
    <property type="component" value="Unassembled WGS sequence"/>
</dbReference>
<evidence type="ECO:0000256" key="7">
    <source>
        <dbReference type="SAM" id="Phobius"/>
    </source>
</evidence>
<dbReference type="PROSITE" id="PS50850">
    <property type="entry name" value="MFS"/>
    <property type="match status" value="1"/>
</dbReference>
<feature type="transmembrane region" description="Helical" evidence="7">
    <location>
        <begin position="179"/>
        <end position="200"/>
    </location>
</feature>
<feature type="transmembrane region" description="Helical" evidence="7">
    <location>
        <begin position="223"/>
        <end position="242"/>
    </location>
</feature>
<dbReference type="PANTHER" id="PTHR23501:SF193">
    <property type="entry name" value="MULTIDRUG TRANSPORTER, PUTATIVE (AFU_ORTHOLOGUE AFUA_8G00940)-RELATED"/>
    <property type="match status" value="1"/>
</dbReference>
<keyword evidence="10" id="KW-1185">Reference proteome</keyword>
<feature type="compositionally biased region" description="Basic and acidic residues" evidence="6">
    <location>
        <begin position="542"/>
        <end position="568"/>
    </location>
</feature>
<feature type="transmembrane region" description="Helical" evidence="7">
    <location>
        <begin position="66"/>
        <end position="86"/>
    </location>
</feature>
<feature type="transmembrane region" description="Helical" evidence="7">
    <location>
        <begin position="287"/>
        <end position="312"/>
    </location>
</feature>
<dbReference type="GO" id="GO:0005886">
    <property type="term" value="C:plasma membrane"/>
    <property type="evidence" value="ECO:0007669"/>
    <property type="project" value="TreeGrafter"/>
</dbReference>
<feature type="transmembrane region" description="Helical" evidence="7">
    <location>
        <begin position="119"/>
        <end position="144"/>
    </location>
</feature>
<feature type="transmembrane region" description="Helical" evidence="7">
    <location>
        <begin position="151"/>
        <end position="173"/>
    </location>
</feature>
<gene>
    <name evidence="9" type="ORF">K469DRAFT_697208</name>
</gene>
<feature type="transmembrane region" description="Helical" evidence="7">
    <location>
        <begin position="21"/>
        <end position="46"/>
    </location>
</feature>
<dbReference type="InterPro" id="IPR036259">
    <property type="entry name" value="MFS_trans_sf"/>
</dbReference>
<dbReference type="InterPro" id="IPR020846">
    <property type="entry name" value="MFS_dom"/>
</dbReference>
<feature type="transmembrane region" description="Helical" evidence="7">
    <location>
        <begin position="496"/>
        <end position="515"/>
    </location>
</feature>
<feature type="transmembrane region" description="Helical" evidence="7">
    <location>
        <begin position="93"/>
        <end position="113"/>
    </location>
</feature>
<feature type="transmembrane region" description="Helical" evidence="7">
    <location>
        <begin position="332"/>
        <end position="351"/>
    </location>
</feature>
<dbReference type="GO" id="GO:0022857">
    <property type="term" value="F:transmembrane transporter activity"/>
    <property type="evidence" value="ECO:0007669"/>
    <property type="project" value="InterPro"/>
</dbReference>
<dbReference type="AlphaFoldDB" id="A0A6A6EHL3"/>
<comment type="similarity">
    <text evidence="2">Belongs to the major facilitator superfamily. TCR/Tet family.</text>
</comment>